<dbReference type="InterPro" id="IPR005252">
    <property type="entry name" value="CoaBC"/>
</dbReference>
<dbReference type="AlphaFoldDB" id="A0A381QW77"/>
<dbReference type="GO" id="GO:0004632">
    <property type="term" value="F:phosphopantothenate--cysteine ligase activity"/>
    <property type="evidence" value="ECO:0007669"/>
    <property type="project" value="InterPro"/>
</dbReference>
<gene>
    <name evidence="5" type="ORF">METZ01_LOCUS36525</name>
</gene>
<evidence type="ECO:0008006" key="6">
    <source>
        <dbReference type="Google" id="ProtNLM"/>
    </source>
</evidence>
<evidence type="ECO:0000256" key="2">
    <source>
        <dbReference type="ARBA" id="ARBA00023239"/>
    </source>
</evidence>
<dbReference type="PANTHER" id="PTHR14359:SF6">
    <property type="entry name" value="PHOSPHOPANTOTHENOYLCYSTEINE DECARBOXYLASE"/>
    <property type="match status" value="1"/>
</dbReference>
<dbReference type="InterPro" id="IPR036551">
    <property type="entry name" value="Flavin_trans-like"/>
</dbReference>
<protein>
    <recommendedName>
        <fullName evidence="6">Flavoprotein domain-containing protein</fullName>
    </recommendedName>
</protein>
<evidence type="ECO:0000259" key="3">
    <source>
        <dbReference type="Pfam" id="PF02441"/>
    </source>
</evidence>
<dbReference type="InterPro" id="IPR035929">
    <property type="entry name" value="CoaB-like_sf"/>
</dbReference>
<reference evidence="5" key="1">
    <citation type="submission" date="2018-05" db="EMBL/GenBank/DDBJ databases">
        <authorList>
            <person name="Lanie J.A."/>
            <person name="Ng W.-L."/>
            <person name="Kazmierczak K.M."/>
            <person name="Andrzejewski T.M."/>
            <person name="Davidsen T.M."/>
            <person name="Wayne K.J."/>
            <person name="Tettelin H."/>
            <person name="Glass J.I."/>
            <person name="Rusch D."/>
            <person name="Podicherti R."/>
            <person name="Tsui H.-C.T."/>
            <person name="Winkler M.E."/>
        </authorList>
    </citation>
    <scope>NUCLEOTIDE SEQUENCE</scope>
</reference>
<sequence>MSILNGKNILLGISGGIAAYKSAILVRLLIKNGAHVQVIMTPNSKDFVTPLTLSTLSKRPVLSEFFNKDNQNELWNNHVDLALWANYFIIAPATANTLSKMASARADNLLIATYLSAKCPVFFAPAMDLDMHKNYANKLNISNLIDYGNIHIPVNSGFLASGLEGEGRMQEPIQIIDFVSNYILNQKKLYGKKVLITAGPTYEAIDAVRFIGNFSSGKMGFALASTAAKLGAEVFLITGPTSLSIKNNRIKSFHVTSADEMFKISSDLFLQADIAILSAAVSDFRPKKAKKNKIKKEGNGNLTIDLVSNVDILKKLGSIKKTNQLLIGFALESDNEVDNAIKKIKNKNLDAIVLNSLNDKGAGFNHDTNKVTFINNKNDLTEFKLKTKLEVSEDIFNEIIKLNDE</sequence>
<dbReference type="GO" id="GO:0015937">
    <property type="term" value="P:coenzyme A biosynthetic process"/>
    <property type="evidence" value="ECO:0007669"/>
    <property type="project" value="InterPro"/>
</dbReference>
<name>A0A381QW77_9ZZZZ</name>
<feature type="domain" description="DNA/pantothenate metabolism flavoprotein C-terminal" evidence="4">
    <location>
        <begin position="189"/>
        <end position="401"/>
    </location>
</feature>
<dbReference type="NCBIfam" id="TIGR00521">
    <property type="entry name" value="coaBC_dfp"/>
    <property type="match status" value="1"/>
</dbReference>
<dbReference type="Pfam" id="PF04127">
    <property type="entry name" value="DFP"/>
    <property type="match status" value="1"/>
</dbReference>
<proteinExistence type="inferred from homology"/>
<evidence type="ECO:0000256" key="1">
    <source>
        <dbReference type="ARBA" id="ARBA00022793"/>
    </source>
</evidence>
<dbReference type="Pfam" id="PF02441">
    <property type="entry name" value="Flavoprotein"/>
    <property type="match status" value="1"/>
</dbReference>
<dbReference type="InterPro" id="IPR007085">
    <property type="entry name" value="DNA/pantothenate-metab_flavo_C"/>
</dbReference>
<dbReference type="GO" id="GO:0015941">
    <property type="term" value="P:pantothenate catabolic process"/>
    <property type="evidence" value="ECO:0007669"/>
    <property type="project" value="InterPro"/>
</dbReference>
<dbReference type="GO" id="GO:0071513">
    <property type="term" value="C:phosphopantothenoylcysteine decarboxylase complex"/>
    <property type="evidence" value="ECO:0007669"/>
    <property type="project" value="TreeGrafter"/>
</dbReference>
<dbReference type="GO" id="GO:0010181">
    <property type="term" value="F:FMN binding"/>
    <property type="evidence" value="ECO:0007669"/>
    <property type="project" value="InterPro"/>
</dbReference>
<dbReference type="SUPFAM" id="SSF52507">
    <property type="entry name" value="Homo-oligomeric flavin-containing Cys decarboxylases, HFCD"/>
    <property type="match status" value="1"/>
</dbReference>
<dbReference type="PANTHER" id="PTHR14359">
    <property type="entry name" value="HOMO-OLIGOMERIC FLAVIN CONTAINING CYS DECARBOXYLASE FAMILY"/>
    <property type="match status" value="1"/>
</dbReference>
<evidence type="ECO:0000259" key="4">
    <source>
        <dbReference type="Pfam" id="PF04127"/>
    </source>
</evidence>
<dbReference type="SUPFAM" id="SSF102645">
    <property type="entry name" value="CoaB-like"/>
    <property type="match status" value="1"/>
</dbReference>
<keyword evidence="2" id="KW-0456">Lyase</keyword>
<dbReference type="GO" id="GO:0004633">
    <property type="term" value="F:phosphopantothenoylcysteine decarboxylase activity"/>
    <property type="evidence" value="ECO:0007669"/>
    <property type="project" value="InterPro"/>
</dbReference>
<keyword evidence="1" id="KW-0210">Decarboxylase</keyword>
<dbReference type="HAMAP" id="MF_02225">
    <property type="entry name" value="CoaBC"/>
    <property type="match status" value="1"/>
</dbReference>
<evidence type="ECO:0000313" key="5">
    <source>
        <dbReference type="EMBL" id="SUZ83671.1"/>
    </source>
</evidence>
<dbReference type="Gene3D" id="3.40.50.1950">
    <property type="entry name" value="Flavin prenyltransferase-like"/>
    <property type="match status" value="1"/>
</dbReference>
<dbReference type="EMBL" id="UINC01001561">
    <property type="protein sequence ID" value="SUZ83671.1"/>
    <property type="molecule type" value="Genomic_DNA"/>
</dbReference>
<dbReference type="Gene3D" id="3.40.50.10300">
    <property type="entry name" value="CoaB-like"/>
    <property type="match status" value="1"/>
</dbReference>
<dbReference type="InterPro" id="IPR003382">
    <property type="entry name" value="Flavoprotein"/>
</dbReference>
<accession>A0A381QW77</accession>
<feature type="domain" description="Flavoprotein" evidence="3">
    <location>
        <begin position="7"/>
        <end position="179"/>
    </location>
</feature>
<organism evidence="5">
    <name type="scientific">marine metagenome</name>
    <dbReference type="NCBI Taxonomy" id="408172"/>
    <lineage>
        <taxon>unclassified sequences</taxon>
        <taxon>metagenomes</taxon>
        <taxon>ecological metagenomes</taxon>
    </lineage>
</organism>